<dbReference type="InterPro" id="IPR036390">
    <property type="entry name" value="WH_DNA-bd_sf"/>
</dbReference>
<reference evidence="5 6" key="1">
    <citation type="submission" date="2024-06" db="EMBL/GenBank/DDBJ databases">
        <title>Thioclava kandeliae sp. nov. from a rhizosphere soil sample of Kandelia candel in a mangrove.</title>
        <authorList>
            <person name="Mu T."/>
        </authorList>
    </citation>
    <scope>NUCLEOTIDE SEQUENCE [LARGE SCALE GENOMIC DNA]</scope>
    <source>
        <strain evidence="5 6">CPCC 100088</strain>
    </source>
</reference>
<dbReference type="InterPro" id="IPR036388">
    <property type="entry name" value="WH-like_DNA-bd_sf"/>
</dbReference>
<dbReference type="PANTHER" id="PTHR38465">
    <property type="entry name" value="HTH-TYPE TRANSCRIPTIONAL REGULATOR MJ1563-RELATED"/>
    <property type="match status" value="1"/>
</dbReference>
<dbReference type="InterPro" id="IPR052362">
    <property type="entry name" value="HTH-GbsR_regulator"/>
</dbReference>
<evidence type="ECO:0000313" key="6">
    <source>
        <dbReference type="Proteomes" id="UP001438953"/>
    </source>
</evidence>
<dbReference type="SUPFAM" id="SSF46785">
    <property type="entry name" value="Winged helix' DNA-binding domain"/>
    <property type="match status" value="1"/>
</dbReference>
<accession>A0ABV1SEY1</accession>
<comment type="caution">
    <text evidence="5">The sequence shown here is derived from an EMBL/GenBank/DDBJ whole genome shotgun (WGS) entry which is preliminary data.</text>
</comment>
<dbReference type="PROSITE" id="PS50995">
    <property type="entry name" value="HTH_MARR_2"/>
    <property type="match status" value="1"/>
</dbReference>
<dbReference type="RefSeq" id="WP_339115016.1">
    <property type="nucleotide sequence ID" value="NZ_JAYWLC010000003.1"/>
</dbReference>
<dbReference type="Gene3D" id="1.10.10.10">
    <property type="entry name" value="Winged helix-like DNA-binding domain superfamily/Winged helix DNA-binding domain"/>
    <property type="match status" value="1"/>
</dbReference>
<keyword evidence="6" id="KW-1185">Reference proteome</keyword>
<evidence type="ECO:0000313" key="5">
    <source>
        <dbReference type="EMBL" id="MER5171305.1"/>
    </source>
</evidence>
<protein>
    <submittedName>
        <fullName evidence="5">MarR family transcriptional regulator</fullName>
    </submittedName>
</protein>
<organism evidence="5 6">
    <name type="scientific">Thioclava kandeliae</name>
    <dbReference type="NCBI Taxonomy" id="3070818"/>
    <lineage>
        <taxon>Bacteria</taxon>
        <taxon>Pseudomonadati</taxon>
        <taxon>Pseudomonadota</taxon>
        <taxon>Alphaproteobacteria</taxon>
        <taxon>Rhodobacterales</taxon>
        <taxon>Paracoccaceae</taxon>
        <taxon>Thioclava</taxon>
    </lineage>
</organism>
<gene>
    <name evidence="5" type="ORF">VSX56_05890</name>
</gene>
<evidence type="ECO:0000256" key="2">
    <source>
        <dbReference type="ARBA" id="ARBA00023125"/>
    </source>
</evidence>
<dbReference type="EMBL" id="JAYWLC010000003">
    <property type="protein sequence ID" value="MER5171305.1"/>
    <property type="molecule type" value="Genomic_DNA"/>
</dbReference>
<name>A0ABV1SEY1_9RHOB</name>
<keyword evidence="1" id="KW-0805">Transcription regulation</keyword>
<evidence type="ECO:0000256" key="1">
    <source>
        <dbReference type="ARBA" id="ARBA00023015"/>
    </source>
</evidence>
<sequence>MTTLPPLARILSENAAQLGLSRPAALCLGAIWRAAQNPSAEDLVTMLGISRSNVSTALKELREIGLVQQARSPGSRRDFYVADADPWALLRKMMIERQRKTFEPLAEALTAASGEDMRLPELAGVAAQMNAWLRKLTALDPEMLSKVTAADPEKALKKKKKS</sequence>
<dbReference type="PANTHER" id="PTHR38465:SF1">
    <property type="entry name" value="HTH-TYPE TRANSCRIPTIONAL REGULATOR MJ1563-RELATED"/>
    <property type="match status" value="1"/>
</dbReference>
<proteinExistence type="predicted"/>
<keyword evidence="2" id="KW-0238">DNA-binding</keyword>
<feature type="domain" description="HTH marR-type" evidence="4">
    <location>
        <begin position="1"/>
        <end position="131"/>
    </location>
</feature>
<evidence type="ECO:0000259" key="4">
    <source>
        <dbReference type="PROSITE" id="PS50995"/>
    </source>
</evidence>
<dbReference type="InterPro" id="IPR000835">
    <property type="entry name" value="HTH_MarR-typ"/>
</dbReference>
<dbReference type="SMART" id="SM00347">
    <property type="entry name" value="HTH_MARR"/>
    <property type="match status" value="1"/>
</dbReference>
<dbReference type="Proteomes" id="UP001438953">
    <property type="component" value="Unassembled WGS sequence"/>
</dbReference>
<dbReference type="Pfam" id="PF12802">
    <property type="entry name" value="MarR_2"/>
    <property type="match status" value="1"/>
</dbReference>
<keyword evidence="3" id="KW-0804">Transcription</keyword>
<evidence type="ECO:0000256" key="3">
    <source>
        <dbReference type="ARBA" id="ARBA00023163"/>
    </source>
</evidence>